<evidence type="ECO:0000256" key="1">
    <source>
        <dbReference type="SAM" id="Phobius"/>
    </source>
</evidence>
<dbReference type="EMBL" id="JADFAQ010000028">
    <property type="protein sequence ID" value="MBE5728192.1"/>
    <property type="molecule type" value="Genomic_DNA"/>
</dbReference>
<dbReference type="AlphaFoldDB" id="A0A8T3UQN3"/>
<dbReference type="Proteomes" id="UP000718571">
    <property type="component" value="Unassembled WGS sequence"/>
</dbReference>
<proteinExistence type="predicted"/>
<reference evidence="4 5" key="1">
    <citation type="submission" date="2020-09" db="EMBL/GenBank/DDBJ databases">
        <title>Genomic characterization of a novel Parvarchaeota family in acid mine drainage sediments.</title>
        <authorList>
            <person name="Luo Z.-H."/>
        </authorList>
    </citation>
    <scope>NUCLEOTIDE SEQUENCE [LARGE SCALE GENOMIC DNA]</scope>
    <source>
        <strain evidence="3">MAS1_bins.189</strain>
        <strain evidence="2">TL1-5_bins.178</strain>
    </source>
</reference>
<evidence type="ECO:0000313" key="3">
    <source>
        <dbReference type="EMBL" id="MBE5728402.1"/>
    </source>
</evidence>
<dbReference type="EMBL" id="JADFAR010000010">
    <property type="protein sequence ID" value="MBE5728402.1"/>
    <property type="molecule type" value="Genomic_DNA"/>
</dbReference>
<gene>
    <name evidence="2" type="ORF">IHE50_02135</name>
    <name evidence="3" type="ORF">IHE51_00910</name>
</gene>
<protein>
    <submittedName>
        <fullName evidence="2">Uncharacterized protein</fullName>
    </submittedName>
</protein>
<keyword evidence="1" id="KW-0472">Membrane</keyword>
<evidence type="ECO:0000313" key="2">
    <source>
        <dbReference type="EMBL" id="MBE5728192.1"/>
    </source>
</evidence>
<sequence length="287" mass="30701">MDKKGFTFFLEFVIAMIIGSIVVVIVAYIYLFGSSGLSAAISSIDSYVSLTQSALTTHISVLTGDLLPSFKSDSFMVQFYGSSGCVTLLNELSRNAVLTAPNNPSSLSGKFFICSGTYKPFEFSYSGSPQASTWDYVNPSAGNDIPSWMVSSTPALPFLSSIAQVNGSKGAMTFINNSLVSSSQNYLSTMEADLGQACVAFLNATVSPYNDYGVPSAYITNLDCVPLDTENGQPIFISVNSLFCQVNGLSCNYNPFLTLHGSPGNIIEQRCYYQSGAPSISCVEYIG</sequence>
<name>A0A8T3UQN3_9ARCH</name>
<accession>A0A8T3UQN3</accession>
<evidence type="ECO:0000313" key="4">
    <source>
        <dbReference type="Proteomes" id="UP000718571"/>
    </source>
</evidence>
<keyword evidence="1" id="KW-1133">Transmembrane helix</keyword>
<evidence type="ECO:0000313" key="5">
    <source>
        <dbReference type="Proteomes" id="UP000763484"/>
    </source>
</evidence>
<feature type="transmembrane region" description="Helical" evidence="1">
    <location>
        <begin position="12"/>
        <end position="33"/>
    </location>
</feature>
<organism evidence="2 5">
    <name type="scientific">Candidatus Acidifodinimicrobium mancum</name>
    <dbReference type="NCBI Taxonomy" id="2898728"/>
    <lineage>
        <taxon>Archaea</taxon>
        <taxon>Candidatus Parvarchaeota</taxon>
        <taxon>Candidatus Acidifodinimicrobiaceae</taxon>
        <taxon>Candidatus Acidifodinimicrobium</taxon>
    </lineage>
</organism>
<comment type="caution">
    <text evidence="2">The sequence shown here is derived from an EMBL/GenBank/DDBJ whole genome shotgun (WGS) entry which is preliminary data.</text>
</comment>
<keyword evidence="1" id="KW-0812">Transmembrane</keyword>
<dbReference type="Proteomes" id="UP000763484">
    <property type="component" value="Unassembled WGS sequence"/>
</dbReference>